<reference evidence="2" key="2">
    <citation type="submission" date="2025-08" db="UniProtKB">
        <authorList>
            <consortium name="Ensembl"/>
        </authorList>
    </citation>
    <scope>IDENTIFICATION</scope>
</reference>
<feature type="compositionally biased region" description="Polar residues" evidence="1">
    <location>
        <begin position="308"/>
        <end position="328"/>
    </location>
</feature>
<protein>
    <recommendedName>
        <fullName evidence="4">Protein FAM196B</fullName>
    </recommendedName>
</protein>
<evidence type="ECO:0000313" key="2">
    <source>
        <dbReference type="Ensembl" id="ENSONIP00000050476.1"/>
    </source>
</evidence>
<sequence length="616" mass="67337">MGRRVADPTNPVPALGVPLAGGRWGPLCSVGVQTSPRLRTLPSIKRHSSQPTNTPRLLTMATDKTTTTAEAGGVIRSDSNSLLVSKETSQNEINSLTQDDMGSQGSGSGVYCQIKNIRTNPKDTRGKRTARYTNGSVVASDVVGGVCSEATESKEPAQERRRVQSLRGEGHRTVLKTGSVCTTVHATPPRPCRVMTTSPPRLCGTCGRRRSQISPCTGACRRRAVNQITASQTLPNPPRKPPVAPNQSRKDSAAMNSQSCTKKTDTANTQQHTSVKTTQLTQLSHTIPKAHSSHSNHATHTQNKAKDSQQQTRQQTRPHSAEFTSYKDSATQTTDTQSNTDRTTADMHTQQTHMPTLEVIKSHSNDERSQVVAHGQRIDEESHQNTVARIALKSPAPSCHSDSKSSTTPPLPPKNCPVPTQSKPATSVAQNETQETTNVPKRSLERIKLKDYTNHKSKSFEDHTLPCKTHMKAQCNGAPGGLLDGHAVQAPRGLEKQLQSVEENLLSNQEKIKVLLNVIQDLEKSKAFSEGRSSYRTGQDINNCPTCQKTACIIYSVEHDFRQQEGRFQGVIEALEGEYDVPAPTLTKPTPAPTSSSRPSTKARVKKLRKKCFWWL</sequence>
<feature type="compositionally biased region" description="Pro residues" evidence="1">
    <location>
        <begin position="235"/>
        <end position="244"/>
    </location>
</feature>
<evidence type="ECO:0000256" key="1">
    <source>
        <dbReference type="SAM" id="MobiDB-lite"/>
    </source>
</evidence>
<gene>
    <name evidence="2" type="primary">insyn2b</name>
</gene>
<feature type="region of interest" description="Disordered" evidence="1">
    <location>
        <begin position="228"/>
        <end position="352"/>
    </location>
</feature>
<feature type="compositionally biased region" description="Polar residues" evidence="1">
    <location>
        <begin position="254"/>
        <end position="285"/>
    </location>
</feature>
<dbReference type="PANTHER" id="PTHR28682">
    <property type="entry name" value="INHIBITORY SYNAPTIC FACTOR 2A-RELATED"/>
    <property type="match status" value="1"/>
</dbReference>
<feature type="region of interest" description="Disordered" evidence="1">
    <location>
        <begin position="582"/>
        <end position="604"/>
    </location>
</feature>
<feature type="compositionally biased region" description="Low complexity" evidence="1">
    <location>
        <begin position="329"/>
        <end position="342"/>
    </location>
</feature>
<accession>A0A669CSZ1</accession>
<dbReference type="PANTHER" id="PTHR28682:SF2">
    <property type="entry name" value="PROTEIN INSYN2B"/>
    <property type="match status" value="1"/>
</dbReference>
<dbReference type="KEGG" id="onl:106098191"/>
<dbReference type="AlphaFoldDB" id="A0A669CSZ1"/>
<dbReference type="Proteomes" id="UP000005207">
    <property type="component" value="Linkage group LG2"/>
</dbReference>
<name>A0A669CSZ1_ORENI</name>
<proteinExistence type="predicted"/>
<dbReference type="RefSeq" id="XP_019221542.1">
    <property type="nucleotide sequence ID" value="XM_019365997.2"/>
</dbReference>
<evidence type="ECO:0008006" key="4">
    <source>
        <dbReference type="Google" id="ProtNLM"/>
    </source>
</evidence>
<dbReference type="InParanoid" id="A0A669CSZ1"/>
<evidence type="ECO:0000313" key="3">
    <source>
        <dbReference type="Proteomes" id="UP000005207"/>
    </source>
</evidence>
<dbReference type="Pfam" id="PF15265">
    <property type="entry name" value="FAM196"/>
    <property type="match status" value="1"/>
</dbReference>
<dbReference type="OrthoDB" id="8679980at2759"/>
<dbReference type="CTD" id="100131897"/>
<feature type="compositionally biased region" description="Polar residues" evidence="1">
    <location>
        <begin position="418"/>
        <end position="440"/>
    </location>
</feature>
<reference evidence="3" key="1">
    <citation type="submission" date="2012-01" db="EMBL/GenBank/DDBJ databases">
        <title>The Genome Sequence of Oreochromis niloticus (Nile Tilapia).</title>
        <authorList>
            <consortium name="Broad Institute Genome Assembly Team"/>
            <consortium name="Broad Institute Sequencing Platform"/>
            <person name="Di Palma F."/>
            <person name="Johnson J."/>
            <person name="Lander E.S."/>
            <person name="Lindblad-Toh K."/>
        </authorList>
    </citation>
    <scope>NUCLEOTIDE SEQUENCE [LARGE SCALE GENOMIC DNA]</scope>
</reference>
<dbReference type="InterPro" id="IPR029337">
    <property type="entry name" value="INSYN2"/>
</dbReference>
<reference evidence="2" key="3">
    <citation type="submission" date="2025-09" db="UniProtKB">
        <authorList>
            <consortium name="Ensembl"/>
        </authorList>
    </citation>
    <scope>IDENTIFICATION</scope>
</reference>
<dbReference type="GeneID" id="106098191"/>
<organism evidence="2 3">
    <name type="scientific">Oreochromis niloticus</name>
    <name type="common">Nile tilapia</name>
    <name type="synonym">Tilapia nilotica</name>
    <dbReference type="NCBI Taxonomy" id="8128"/>
    <lineage>
        <taxon>Eukaryota</taxon>
        <taxon>Metazoa</taxon>
        <taxon>Chordata</taxon>
        <taxon>Craniata</taxon>
        <taxon>Vertebrata</taxon>
        <taxon>Euteleostomi</taxon>
        <taxon>Actinopterygii</taxon>
        <taxon>Neopterygii</taxon>
        <taxon>Teleostei</taxon>
        <taxon>Neoteleostei</taxon>
        <taxon>Acanthomorphata</taxon>
        <taxon>Ovalentaria</taxon>
        <taxon>Cichlomorphae</taxon>
        <taxon>Cichliformes</taxon>
        <taxon>Cichlidae</taxon>
        <taxon>African cichlids</taxon>
        <taxon>Pseudocrenilabrinae</taxon>
        <taxon>Oreochromini</taxon>
        <taxon>Oreochromis</taxon>
    </lineage>
</organism>
<dbReference type="GeneTree" id="ENSGT00960000186671"/>
<dbReference type="RefSeq" id="XP_013126467.1">
    <property type="nucleotide sequence ID" value="XM_013271013.3"/>
</dbReference>
<dbReference type="Ensembl" id="ENSONIT00000081828.1">
    <property type="protein sequence ID" value="ENSONIP00000050476.1"/>
    <property type="gene ID" value="ENSONIG00000031886.1"/>
</dbReference>
<feature type="compositionally biased region" description="Low complexity" evidence="1">
    <location>
        <begin position="582"/>
        <end position="600"/>
    </location>
</feature>
<feature type="region of interest" description="Disordered" evidence="1">
    <location>
        <begin position="394"/>
        <end position="440"/>
    </location>
</feature>
<dbReference type="OMA" id="LSHTMPK"/>
<keyword evidence="3" id="KW-1185">Reference proteome</keyword>